<dbReference type="Pfam" id="PF01432">
    <property type="entry name" value="Peptidase_M3"/>
    <property type="match status" value="1"/>
</dbReference>
<dbReference type="Gene3D" id="1.20.140.70">
    <property type="entry name" value="Oligopeptidase f, N-terminal domain"/>
    <property type="match status" value="1"/>
</dbReference>
<evidence type="ECO:0000256" key="5">
    <source>
        <dbReference type="ARBA" id="ARBA00023049"/>
    </source>
</evidence>
<name>A0A5C8NT45_9BACI</name>
<keyword evidence="4 6" id="KW-0862">Zinc</keyword>
<evidence type="ECO:0000259" key="7">
    <source>
        <dbReference type="Pfam" id="PF01432"/>
    </source>
</evidence>
<dbReference type="GO" id="GO:0006518">
    <property type="term" value="P:peptide metabolic process"/>
    <property type="evidence" value="ECO:0007669"/>
    <property type="project" value="TreeGrafter"/>
</dbReference>
<dbReference type="Gene3D" id="1.10.1370.20">
    <property type="entry name" value="Oligoendopeptidase f, C-terminal domain"/>
    <property type="match status" value="1"/>
</dbReference>
<dbReference type="EC" id="3.4.24.-" evidence="6"/>
<dbReference type="Pfam" id="PF08439">
    <property type="entry name" value="Peptidase_M3_N"/>
    <property type="match status" value="1"/>
</dbReference>
<comment type="similarity">
    <text evidence="6">Belongs to the peptidase M3B family.</text>
</comment>
<evidence type="ECO:0000313" key="10">
    <source>
        <dbReference type="Proteomes" id="UP000321574"/>
    </source>
</evidence>
<dbReference type="GO" id="GO:0004222">
    <property type="term" value="F:metalloendopeptidase activity"/>
    <property type="evidence" value="ECO:0007669"/>
    <property type="project" value="UniProtKB-UniRule"/>
</dbReference>
<evidence type="ECO:0000256" key="4">
    <source>
        <dbReference type="ARBA" id="ARBA00022833"/>
    </source>
</evidence>
<keyword evidence="1 6" id="KW-0645">Protease</keyword>
<dbReference type="NCBIfam" id="TIGR00181">
    <property type="entry name" value="pepF"/>
    <property type="match status" value="1"/>
</dbReference>
<dbReference type="InterPro" id="IPR034009">
    <property type="entry name" value="M3B_PepF_4"/>
</dbReference>
<comment type="caution">
    <text evidence="9">The sequence shown here is derived from an EMBL/GenBank/DDBJ whole genome shotgun (WGS) entry which is preliminary data.</text>
</comment>
<keyword evidence="10" id="KW-1185">Reference proteome</keyword>
<dbReference type="GO" id="GO:0046872">
    <property type="term" value="F:metal ion binding"/>
    <property type="evidence" value="ECO:0007669"/>
    <property type="project" value="UniProtKB-UniRule"/>
</dbReference>
<organism evidence="9 10">
    <name type="scientific">Cerasibacillus terrae</name>
    <dbReference type="NCBI Taxonomy" id="2498845"/>
    <lineage>
        <taxon>Bacteria</taxon>
        <taxon>Bacillati</taxon>
        <taxon>Bacillota</taxon>
        <taxon>Bacilli</taxon>
        <taxon>Bacillales</taxon>
        <taxon>Bacillaceae</taxon>
        <taxon>Cerasibacillus</taxon>
    </lineage>
</organism>
<keyword evidence="3 6" id="KW-0378">Hydrolase</keyword>
<proteinExistence type="inferred from homology"/>
<evidence type="ECO:0000256" key="3">
    <source>
        <dbReference type="ARBA" id="ARBA00022801"/>
    </source>
</evidence>
<dbReference type="SUPFAM" id="SSF55486">
    <property type="entry name" value="Metalloproteases ('zincins'), catalytic domain"/>
    <property type="match status" value="1"/>
</dbReference>
<accession>A0A5C8NT45</accession>
<protein>
    <recommendedName>
        <fullName evidence="6">Oligopeptidase F</fullName>
        <ecNumber evidence="6">3.4.24.-</ecNumber>
    </recommendedName>
</protein>
<gene>
    <name evidence="9" type="primary">pepF</name>
    <name evidence="9" type="ORF">FHP05_09955</name>
</gene>
<dbReference type="CDD" id="cd09609">
    <property type="entry name" value="M3B_PepF"/>
    <property type="match status" value="1"/>
</dbReference>
<dbReference type="OrthoDB" id="9766487at2"/>
<evidence type="ECO:0000256" key="6">
    <source>
        <dbReference type="RuleBase" id="RU368091"/>
    </source>
</evidence>
<dbReference type="RefSeq" id="WP_147667827.1">
    <property type="nucleotide sequence ID" value="NZ_VDUW01000006.1"/>
</dbReference>
<feature type="domain" description="Peptidase M3A/M3B catalytic" evidence="7">
    <location>
        <begin position="211"/>
        <end position="588"/>
    </location>
</feature>
<dbReference type="AlphaFoldDB" id="A0A5C8NT45"/>
<dbReference type="InterPro" id="IPR013647">
    <property type="entry name" value="OligopepF_N_dom"/>
</dbReference>
<dbReference type="InterPro" id="IPR001567">
    <property type="entry name" value="Pept_M3A_M3B_dom"/>
</dbReference>
<dbReference type="PANTHER" id="PTHR11804">
    <property type="entry name" value="PROTEASE M3 THIMET OLIGOPEPTIDASE-RELATED"/>
    <property type="match status" value="1"/>
</dbReference>
<dbReference type="InterPro" id="IPR042088">
    <property type="entry name" value="OligoPept_F_C"/>
</dbReference>
<evidence type="ECO:0000256" key="1">
    <source>
        <dbReference type="ARBA" id="ARBA00022670"/>
    </source>
</evidence>
<dbReference type="InterPro" id="IPR045090">
    <property type="entry name" value="Pept_M3A_M3B"/>
</dbReference>
<dbReference type="PANTHER" id="PTHR11804:SF45">
    <property type="entry name" value="SIMILAR TO OLIGOENDOPEPTIDASE"/>
    <property type="match status" value="1"/>
</dbReference>
<evidence type="ECO:0000313" key="9">
    <source>
        <dbReference type="EMBL" id="TXL64005.1"/>
    </source>
</evidence>
<evidence type="ECO:0000256" key="2">
    <source>
        <dbReference type="ARBA" id="ARBA00022723"/>
    </source>
</evidence>
<dbReference type="GO" id="GO:0006508">
    <property type="term" value="P:proteolysis"/>
    <property type="evidence" value="ECO:0007669"/>
    <property type="project" value="UniProtKB-KW"/>
</dbReference>
<dbReference type="Proteomes" id="UP000321574">
    <property type="component" value="Unassembled WGS sequence"/>
</dbReference>
<sequence>MTTQTTNRLKRSEVPEELTWDLSALFPSHEAWEKELSFIQTDIEKITAFKGKLTNAKQILQCLTIYENYQERLIQVATYANLRLNTNGSDPKHQQNQAKVASAFAKIGAQLTFITSELLERSEEEIQQFLKEEPKLTNYKKTLEDILEKKPYTLAPDIEETLAALEEVHAAPYMIYERSKSSDMSFSPVKDGNGNELPMSAALHEEKYELSEDTALRRNSYQSYTQTLNQYKHTFAANYATEVTKQVTMARLRGYDSVTKMLLQPQEVTEVMYHNQLDVIQQELAPHMRRYAKLKKEKLGLEEMRYSDLKAPLDPDYNPTTSYEEAKTTILNALEVMGPEYHEIMEKGLTERWVDLSDNIGKSTGAFCSSPYGAHPYILLTWADSMASAFTLAHELGHAGHFYLANKNQSLFNTKVSTYFVEAPSTMNELLLGNYLLKQAKDKQMKRWVITQLLDTYYHNFVTHLLEGEFQRRVYALAEEGTPLTADVLSKQKLGALENFWGNGVKFDDGAGLTWMRQPHYYMGLYPYTYSAGLTVSTAVAQMIQEEGKPAVDRWLDVLKAGGTKAPLELIKQVGIDMTKAESIQKAVSYVGSLIDELEKSYEG</sequence>
<feature type="domain" description="Oligopeptidase F N-terminal" evidence="8">
    <location>
        <begin position="117"/>
        <end position="186"/>
    </location>
</feature>
<dbReference type="Gene3D" id="1.10.287.830">
    <property type="entry name" value="putative peptidase helix hairpin domain like"/>
    <property type="match status" value="1"/>
</dbReference>
<comment type="function">
    <text evidence="6">Has oligopeptidase activity and degrades a variety of small bioactive peptides.</text>
</comment>
<comment type="cofactor">
    <cofactor evidence="6">
        <name>Zn(2+)</name>
        <dbReference type="ChEBI" id="CHEBI:29105"/>
    </cofactor>
    <text evidence="6">Binds 1 zinc ion.</text>
</comment>
<reference evidence="9 10" key="1">
    <citation type="submission" date="2019-06" db="EMBL/GenBank/DDBJ databases">
        <title>Cerasibacillus sp. nov., isolated from maize field.</title>
        <authorList>
            <person name="Lin S.-Y."/>
            <person name="Tsai C.-F."/>
            <person name="Young C.-C."/>
        </authorList>
    </citation>
    <scope>NUCLEOTIDE SEQUENCE [LARGE SCALE GENOMIC DNA]</scope>
    <source>
        <strain evidence="9 10">CC-CFT480</strain>
    </source>
</reference>
<keyword evidence="2 6" id="KW-0479">Metal-binding</keyword>
<keyword evidence="5 6" id="KW-0482">Metalloprotease</keyword>
<dbReference type="InterPro" id="IPR004438">
    <property type="entry name" value="Peptidase_M3B"/>
</dbReference>
<dbReference type="EMBL" id="VDUW01000006">
    <property type="protein sequence ID" value="TXL64005.1"/>
    <property type="molecule type" value="Genomic_DNA"/>
</dbReference>
<evidence type="ECO:0000259" key="8">
    <source>
        <dbReference type="Pfam" id="PF08439"/>
    </source>
</evidence>